<dbReference type="PRINTS" id="PR01166">
    <property type="entry name" value="CYCOXIDASEII"/>
</dbReference>
<dbReference type="PANTHER" id="PTHR22888">
    <property type="entry name" value="CYTOCHROME C OXIDASE, SUBUNIT II"/>
    <property type="match status" value="1"/>
</dbReference>
<keyword evidence="4" id="KW-0813">Transport</keyword>
<dbReference type="Gene3D" id="2.60.40.420">
    <property type="entry name" value="Cupredoxins - blue copper proteins"/>
    <property type="match status" value="1"/>
</dbReference>
<keyword evidence="10" id="KW-0249">Electron transport</keyword>
<evidence type="ECO:0000256" key="4">
    <source>
        <dbReference type="ARBA" id="ARBA00022448"/>
    </source>
</evidence>
<dbReference type="InterPro" id="IPR009056">
    <property type="entry name" value="Cyt_c-like_dom"/>
</dbReference>
<feature type="transmembrane region" description="Helical" evidence="16">
    <location>
        <begin position="94"/>
        <end position="120"/>
    </location>
</feature>
<keyword evidence="12 15" id="KW-0408">Iron</keyword>
<evidence type="ECO:0000256" key="6">
    <source>
        <dbReference type="ARBA" id="ARBA00022660"/>
    </source>
</evidence>
<dbReference type="SUPFAM" id="SSF49503">
    <property type="entry name" value="Cupredoxins"/>
    <property type="match status" value="1"/>
</dbReference>
<evidence type="ECO:0000256" key="1">
    <source>
        <dbReference type="ARBA" id="ARBA00004141"/>
    </source>
</evidence>
<evidence type="ECO:0000313" key="20">
    <source>
        <dbReference type="EMBL" id="MDQ8194255.1"/>
    </source>
</evidence>
<feature type="domain" description="Cytochrome oxidase subunit II copper A binding" evidence="17">
    <location>
        <begin position="147"/>
        <end position="292"/>
    </location>
</feature>
<evidence type="ECO:0000256" key="13">
    <source>
        <dbReference type="ARBA" id="ARBA00023136"/>
    </source>
</evidence>
<keyword evidence="8 15" id="KW-0479">Metal-binding</keyword>
<evidence type="ECO:0000256" key="9">
    <source>
        <dbReference type="ARBA" id="ARBA00022967"/>
    </source>
</evidence>
<feature type="domain" description="Cytochrome c" evidence="19">
    <location>
        <begin position="321"/>
        <end position="441"/>
    </location>
</feature>
<evidence type="ECO:0000256" key="7">
    <source>
        <dbReference type="ARBA" id="ARBA00022692"/>
    </source>
</evidence>
<dbReference type="PROSITE" id="PS50999">
    <property type="entry name" value="COX2_TM"/>
    <property type="match status" value="1"/>
</dbReference>
<evidence type="ECO:0000256" key="15">
    <source>
        <dbReference type="PROSITE-ProRule" id="PRU00433"/>
    </source>
</evidence>
<evidence type="ECO:0000256" key="16">
    <source>
        <dbReference type="SAM" id="Phobius"/>
    </source>
</evidence>
<dbReference type="InterPro" id="IPR036909">
    <property type="entry name" value="Cyt_c-like_dom_sf"/>
</dbReference>
<comment type="subcellular location">
    <subcellularLocation>
        <location evidence="1">Membrane</location>
        <topology evidence="1">Multi-pass membrane protein</topology>
    </subcellularLocation>
</comment>
<feature type="domain" description="Cytochrome oxidase subunit II transmembrane region profile" evidence="18">
    <location>
        <begin position="23"/>
        <end position="125"/>
    </location>
</feature>
<comment type="caution">
    <text evidence="20">The sequence shown here is derived from an EMBL/GenBank/DDBJ whole genome shotgun (WGS) entry which is preliminary data.</text>
</comment>
<dbReference type="SUPFAM" id="SSF46626">
    <property type="entry name" value="Cytochrome c"/>
    <property type="match status" value="1"/>
</dbReference>
<dbReference type="SUPFAM" id="SSF81464">
    <property type="entry name" value="Cytochrome c oxidase subunit II-like, transmembrane region"/>
    <property type="match status" value="1"/>
</dbReference>
<evidence type="ECO:0000259" key="18">
    <source>
        <dbReference type="PROSITE" id="PS50999"/>
    </source>
</evidence>
<dbReference type="PROSITE" id="PS51257">
    <property type="entry name" value="PROKAR_LIPOPROTEIN"/>
    <property type="match status" value="1"/>
</dbReference>
<evidence type="ECO:0000256" key="14">
    <source>
        <dbReference type="ARBA" id="ARBA00031389"/>
    </source>
</evidence>
<evidence type="ECO:0000256" key="10">
    <source>
        <dbReference type="ARBA" id="ARBA00022982"/>
    </source>
</evidence>
<accession>A0ABU1AHG3</accession>
<dbReference type="InterPro" id="IPR011759">
    <property type="entry name" value="Cyt_c_oxidase_su2_TM_dom"/>
</dbReference>
<evidence type="ECO:0000313" key="21">
    <source>
        <dbReference type="Proteomes" id="UP001243717"/>
    </source>
</evidence>
<dbReference type="RefSeq" id="WP_308984735.1">
    <property type="nucleotide sequence ID" value="NZ_JARXIC010000009.1"/>
</dbReference>
<feature type="transmembrane region" description="Helical" evidence="16">
    <location>
        <begin position="12"/>
        <end position="29"/>
    </location>
</feature>
<evidence type="ECO:0000256" key="8">
    <source>
        <dbReference type="ARBA" id="ARBA00022723"/>
    </source>
</evidence>
<protein>
    <recommendedName>
        <fullName evidence="3">cytochrome-c oxidase</fullName>
        <ecNumber evidence="3">7.1.1.9</ecNumber>
    </recommendedName>
    <alternativeName>
        <fullName evidence="14">Cytochrome c oxidase polypeptide II</fullName>
    </alternativeName>
</protein>
<keyword evidence="6" id="KW-0679">Respiratory chain</keyword>
<sequence length="441" mass="49424">MKTISNGFYRFLQYFSAFIVVTVLGGCNLDTRMSTFVTKGPIAEEQLNLFMLTVWVTFAIFIIVGGVFVYAVIKFRERPNDDRPMPSQGHGNPLVEIGLIGASILLLAVIAVPTLQAIWFTQETPDDVESRMGAWYSGEELAEEEAENPLIIKVIGYQWWWAFEYPQLGITTANEMVIPAGKVVHLELRSVDVIHSFWLPRIAGKVDLIPGRTNAMWIQAGDNFAKWKEKQGIVGPDQDSPELREGYASYLQEEIHNYYYGQCAEFCGDSHARMLFRATVVGDREFEAWVADEKIGHGTPDGRSWDEWYTAYEENPEQLTGDLNEGLKLFMGRAKCATCHTVKGNPRAVGVAGPNLTNVGARLSIAAGWLNHRAEDGGIDTEQQYENFFNWLKETDVIKPGNLMWEANGGGIGELIDEHGEPALLTDEEINKLSLYLQSLK</sequence>
<evidence type="ECO:0000256" key="3">
    <source>
        <dbReference type="ARBA" id="ARBA00012949"/>
    </source>
</evidence>
<proteinExistence type="inferred from homology"/>
<evidence type="ECO:0000256" key="5">
    <source>
        <dbReference type="ARBA" id="ARBA00022617"/>
    </source>
</evidence>
<dbReference type="Pfam" id="PF00116">
    <property type="entry name" value="COX2"/>
    <property type="match status" value="1"/>
</dbReference>
<reference evidence="20 21" key="1">
    <citation type="submission" date="2023-04" db="EMBL/GenBank/DDBJ databases">
        <title>A novel bacteria isolated from coastal sediment.</title>
        <authorList>
            <person name="Liu X.-J."/>
            <person name="Du Z.-J."/>
        </authorList>
    </citation>
    <scope>NUCLEOTIDE SEQUENCE [LARGE SCALE GENOMIC DNA]</scope>
    <source>
        <strain evidence="20 21">SDUM461004</strain>
    </source>
</reference>
<dbReference type="Gene3D" id="1.10.287.90">
    <property type="match status" value="1"/>
</dbReference>
<comment type="similarity">
    <text evidence="2">Belongs to the cytochrome c oxidase subunit 2 family.</text>
</comment>
<keyword evidence="5 15" id="KW-0349">Heme</keyword>
<evidence type="ECO:0000256" key="11">
    <source>
        <dbReference type="ARBA" id="ARBA00022989"/>
    </source>
</evidence>
<keyword evidence="13 16" id="KW-0472">Membrane</keyword>
<dbReference type="InterPro" id="IPR002429">
    <property type="entry name" value="CcO_II-like_C"/>
</dbReference>
<dbReference type="PANTHER" id="PTHR22888:SF9">
    <property type="entry name" value="CYTOCHROME C OXIDASE SUBUNIT 2"/>
    <property type="match status" value="1"/>
</dbReference>
<dbReference type="InterPro" id="IPR008972">
    <property type="entry name" value="Cupredoxin"/>
</dbReference>
<evidence type="ECO:0000259" key="17">
    <source>
        <dbReference type="PROSITE" id="PS50857"/>
    </source>
</evidence>
<evidence type="ECO:0000256" key="12">
    <source>
        <dbReference type="ARBA" id="ARBA00023004"/>
    </source>
</evidence>
<evidence type="ECO:0000259" key="19">
    <source>
        <dbReference type="PROSITE" id="PS51007"/>
    </source>
</evidence>
<keyword evidence="9" id="KW-1278">Translocase</keyword>
<keyword evidence="21" id="KW-1185">Reference proteome</keyword>
<organism evidence="20 21">
    <name type="scientific">Thalassobacterium sedimentorum</name>
    <dbReference type="NCBI Taxonomy" id="3041258"/>
    <lineage>
        <taxon>Bacteria</taxon>
        <taxon>Pseudomonadati</taxon>
        <taxon>Verrucomicrobiota</taxon>
        <taxon>Opitutia</taxon>
        <taxon>Puniceicoccales</taxon>
        <taxon>Coraliomargaritaceae</taxon>
        <taxon>Thalassobacterium</taxon>
    </lineage>
</organism>
<keyword evidence="7 16" id="KW-0812">Transmembrane</keyword>
<gene>
    <name evidence="20" type="ORF">QEH59_07450</name>
</gene>
<dbReference type="EC" id="7.1.1.9" evidence="3"/>
<dbReference type="InterPro" id="IPR036257">
    <property type="entry name" value="Cyt_c_oxidase_su2_TM_sf"/>
</dbReference>
<keyword evidence="11 16" id="KW-1133">Transmembrane helix</keyword>
<feature type="transmembrane region" description="Helical" evidence="16">
    <location>
        <begin position="49"/>
        <end position="73"/>
    </location>
</feature>
<name>A0ABU1AHG3_9BACT</name>
<evidence type="ECO:0000256" key="2">
    <source>
        <dbReference type="ARBA" id="ARBA00007866"/>
    </source>
</evidence>
<dbReference type="PROSITE" id="PS50857">
    <property type="entry name" value="COX2_CUA"/>
    <property type="match status" value="1"/>
</dbReference>
<dbReference type="Proteomes" id="UP001243717">
    <property type="component" value="Unassembled WGS sequence"/>
</dbReference>
<dbReference type="InterPro" id="IPR045187">
    <property type="entry name" value="CcO_II"/>
</dbReference>
<dbReference type="PROSITE" id="PS51007">
    <property type="entry name" value="CYTC"/>
    <property type="match status" value="1"/>
</dbReference>
<dbReference type="EMBL" id="JARXIC010000009">
    <property type="protein sequence ID" value="MDQ8194255.1"/>
    <property type="molecule type" value="Genomic_DNA"/>
</dbReference>